<evidence type="ECO:0008006" key="3">
    <source>
        <dbReference type="Google" id="ProtNLM"/>
    </source>
</evidence>
<evidence type="ECO:0000313" key="1">
    <source>
        <dbReference type="EMBL" id="OAI15400.1"/>
    </source>
</evidence>
<proteinExistence type="predicted"/>
<dbReference type="EMBL" id="LUUI01000102">
    <property type="protein sequence ID" value="OAI15400.1"/>
    <property type="molecule type" value="Genomic_DNA"/>
</dbReference>
<dbReference type="STRING" id="980561.A1359_00480"/>
<dbReference type="Proteomes" id="UP000078476">
    <property type="component" value="Unassembled WGS sequence"/>
</dbReference>
<comment type="caution">
    <text evidence="1">The sequence shown here is derived from an EMBL/GenBank/DDBJ whole genome shotgun (WGS) entry which is preliminary data.</text>
</comment>
<accession>A0A177NEB9</accession>
<keyword evidence="2" id="KW-1185">Reference proteome</keyword>
<sequence>MGSKDDRKKISINQKTYDKLKNYSRYNALKLRLVIDAMIDAVQQDEELSKRIIESAVLKESNDS</sequence>
<evidence type="ECO:0000313" key="2">
    <source>
        <dbReference type="Proteomes" id="UP000078476"/>
    </source>
</evidence>
<name>A0A177NEB9_9GAMM</name>
<reference evidence="1 2" key="1">
    <citation type="submission" date="2016-03" db="EMBL/GenBank/DDBJ databases">
        <authorList>
            <person name="Ploux O."/>
        </authorList>
    </citation>
    <scope>NUCLEOTIDE SEQUENCE [LARGE SCALE GENOMIC DNA]</scope>
    <source>
        <strain evidence="1 2">R-45370</strain>
    </source>
</reference>
<protein>
    <recommendedName>
        <fullName evidence="3">CopG family transcriptional regulator</fullName>
    </recommendedName>
</protein>
<organism evidence="1 2">
    <name type="scientific">Methylomonas lenta</name>
    <dbReference type="NCBI Taxonomy" id="980561"/>
    <lineage>
        <taxon>Bacteria</taxon>
        <taxon>Pseudomonadati</taxon>
        <taxon>Pseudomonadota</taxon>
        <taxon>Gammaproteobacteria</taxon>
        <taxon>Methylococcales</taxon>
        <taxon>Methylococcaceae</taxon>
        <taxon>Methylomonas</taxon>
    </lineage>
</organism>
<gene>
    <name evidence="1" type="ORF">A1359_00480</name>
</gene>
<dbReference type="RefSeq" id="WP_066982231.1">
    <property type="nucleotide sequence ID" value="NZ_LUUI01000102.1"/>
</dbReference>
<dbReference type="AlphaFoldDB" id="A0A177NEB9"/>